<organism evidence="1 2">
    <name type="scientific">Lupinus albus</name>
    <name type="common">White lupine</name>
    <name type="synonym">Lupinus termis</name>
    <dbReference type="NCBI Taxonomy" id="3870"/>
    <lineage>
        <taxon>Eukaryota</taxon>
        <taxon>Viridiplantae</taxon>
        <taxon>Streptophyta</taxon>
        <taxon>Embryophyta</taxon>
        <taxon>Tracheophyta</taxon>
        <taxon>Spermatophyta</taxon>
        <taxon>Magnoliopsida</taxon>
        <taxon>eudicotyledons</taxon>
        <taxon>Gunneridae</taxon>
        <taxon>Pentapetalae</taxon>
        <taxon>rosids</taxon>
        <taxon>fabids</taxon>
        <taxon>Fabales</taxon>
        <taxon>Fabaceae</taxon>
        <taxon>Papilionoideae</taxon>
        <taxon>50 kb inversion clade</taxon>
        <taxon>genistoids sensu lato</taxon>
        <taxon>core genistoids</taxon>
        <taxon>Genisteae</taxon>
        <taxon>Lupinus</taxon>
    </lineage>
</organism>
<dbReference type="EMBL" id="WOCE01000001">
    <property type="protein sequence ID" value="KAE9621225.1"/>
    <property type="molecule type" value="Genomic_DNA"/>
</dbReference>
<evidence type="ECO:0000313" key="2">
    <source>
        <dbReference type="Proteomes" id="UP000447434"/>
    </source>
</evidence>
<proteinExistence type="predicted"/>
<accession>A0A6A4R2P8</accession>
<sequence>MFFSALGVNQNVIYKYHYKGIQVWVKNPIHVVGKYCRCIGHSEGHHQVFKMPIPSSEGRLRNILRFHSELVVTRSEINLRKYTAPLNWSIKSSILGNGYLFLTVTLFNYL</sequence>
<keyword evidence="2" id="KW-1185">Reference proteome</keyword>
<gene>
    <name evidence="1" type="ORF">Lalb_Chr01g0011431</name>
</gene>
<name>A0A6A4R2P8_LUPAL</name>
<evidence type="ECO:0000313" key="1">
    <source>
        <dbReference type="EMBL" id="KAE9621225.1"/>
    </source>
</evidence>
<comment type="caution">
    <text evidence="1">The sequence shown here is derived from an EMBL/GenBank/DDBJ whole genome shotgun (WGS) entry which is preliminary data.</text>
</comment>
<dbReference type="Proteomes" id="UP000447434">
    <property type="component" value="Chromosome 1"/>
</dbReference>
<protein>
    <submittedName>
        <fullName evidence="1">Uncharacterized protein</fullName>
    </submittedName>
</protein>
<reference evidence="2" key="1">
    <citation type="journal article" date="2020" name="Nat. Commun.">
        <title>Genome sequence of the cluster root forming white lupin.</title>
        <authorList>
            <person name="Hufnagel B."/>
            <person name="Marques A."/>
            <person name="Soriano A."/>
            <person name="Marques L."/>
            <person name="Divol F."/>
            <person name="Doumas P."/>
            <person name="Sallet E."/>
            <person name="Mancinotti D."/>
            <person name="Carrere S."/>
            <person name="Marande W."/>
            <person name="Arribat S."/>
            <person name="Keller J."/>
            <person name="Huneau C."/>
            <person name="Blein T."/>
            <person name="Aime D."/>
            <person name="Laguerre M."/>
            <person name="Taylor J."/>
            <person name="Schubert V."/>
            <person name="Nelson M."/>
            <person name="Geu-Flores F."/>
            <person name="Crespi M."/>
            <person name="Gallardo-Guerrero K."/>
            <person name="Delaux P.-M."/>
            <person name="Salse J."/>
            <person name="Berges H."/>
            <person name="Guyot R."/>
            <person name="Gouzy J."/>
            <person name="Peret B."/>
        </authorList>
    </citation>
    <scope>NUCLEOTIDE SEQUENCE [LARGE SCALE GENOMIC DNA]</scope>
    <source>
        <strain evidence="2">cv. Amiga</strain>
    </source>
</reference>
<dbReference type="AlphaFoldDB" id="A0A6A4R2P8"/>